<proteinExistence type="predicted"/>
<organism evidence="2">
    <name type="scientific">Tanacetum cinerariifolium</name>
    <name type="common">Dalmatian daisy</name>
    <name type="synonym">Chrysanthemum cinerariifolium</name>
    <dbReference type="NCBI Taxonomy" id="118510"/>
    <lineage>
        <taxon>Eukaryota</taxon>
        <taxon>Viridiplantae</taxon>
        <taxon>Streptophyta</taxon>
        <taxon>Embryophyta</taxon>
        <taxon>Tracheophyta</taxon>
        <taxon>Spermatophyta</taxon>
        <taxon>Magnoliopsida</taxon>
        <taxon>eudicotyledons</taxon>
        <taxon>Gunneridae</taxon>
        <taxon>Pentapetalae</taxon>
        <taxon>asterids</taxon>
        <taxon>campanulids</taxon>
        <taxon>Asterales</taxon>
        <taxon>Asteraceae</taxon>
        <taxon>Asteroideae</taxon>
        <taxon>Anthemideae</taxon>
        <taxon>Anthemidinae</taxon>
        <taxon>Tanacetum</taxon>
    </lineage>
</organism>
<name>A0A6L2KPB8_TANCI</name>
<dbReference type="AlphaFoldDB" id="A0A6L2KPB8"/>
<reference evidence="2" key="1">
    <citation type="journal article" date="2019" name="Sci. Rep.">
        <title>Draft genome of Tanacetum cinerariifolium, the natural source of mosquito coil.</title>
        <authorList>
            <person name="Yamashiro T."/>
            <person name="Shiraishi A."/>
            <person name="Satake H."/>
            <person name="Nakayama K."/>
        </authorList>
    </citation>
    <scope>NUCLEOTIDE SEQUENCE</scope>
</reference>
<evidence type="ECO:0000259" key="1">
    <source>
        <dbReference type="Pfam" id="PF07727"/>
    </source>
</evidence>
<evidence type="ECO:0000313" key="2">
    <source>
        <dbReference type="EMBL" id="GEU50799.1"/>
    </source>
</evidence>
<dbReference type="InterPro" id="IPR013103">
    <property type="entry name" value="RVT_2"/>
</dbReference>
<comment type="caution">
    <text evidence="2">The sequence shown here is derived from an EMBL/GenBank/DDBJ whole genome shotgun (WGS) entry which is preliminary data.</text>
</comment>
<dbReference type="EMBL" id="BKCJ010002769">
    <property type="protein sequence ID" value="GEU50799.1"/>
    <property type="molecule type" value="Genomic_DNA"/>
</dbReference>
<feature type="domain" description="Reverse transcriptase Ty1/copia-type" evidence="1">
    <location>
        <begin position="255"/>
        <end position="340"/>
    </location>
</feature>
<protein>
    <submittedName>
        <fullName evidence="2">Retrovirus-related Pol polyprotein from transposon TNT 1-94</fullName>
    </submittedName>
</protein>
<accession>A0A6L2KPB8</accession>
<gene>
    <name evidence="2" type="ORF">Tci_022777</name>
</gene>
<dbReference type="Pfam" id="PF07727">
    <property type="entry name" value="RVT_2"/>
    <property type="match status" value="1"/>
</dbReference>
<sequence length="674" mass="76625">MVIYNALPRKEYERIFMCNMAKEILKTLLITHQDESIDSAFARFNTIITSLKALDEGYSSKNYARKFLKALHPKWRAKVTAIKESKDLTSLSLDELIGNLKAKKESSDEECSSSRSKDEDYAMAVRDFKKFFKRKDKNQRTFFGGSCSNSGEEDDEKVKNETCLVAQTSSEKNLLNDIEDETLEIDEIVNIKESRNHPLENVIGKLNQITLRSQAQNQSNFFCFISTIEPKNVNEALANESWIVAMQEELEFIANDIWELVSYPHNMTIIGTKWVFRKNLDENGIISQNKAKLVAQGYNQQEGIDYDETYATVARHESIRILLAYVCASDFKLFQMDVKNIAITLDLPSLEPEDSLIMGDEHLDTTSETESDEFIKSSVENLIPNPSESEDECECDVPTCDDFTTFSNLLFDADDDFSSGDDKSFSDEDISKEIYLNPLFDEEIISIKIDSHHFNVESDFIESLLNQDSSIISSSLKIDSLLDEFAGELILLKSIPLGIDKADCDPEEEIRLIEKLLYDNSSPRPPKEFISENSDAAIESFSPSHILIEDSDSLRDEINLSLTLDDSMPPGIENYDYDSEGDILIREELLSNDPLSLPENKSFHFDIPSSPRPLAKPLDDDEIKPNSRMLTVKVVGDIYEHYVPMPRLLPIQPTLASNQEKSPHLLYHRGLKAF</sequence>
<dbReference type="Pfam" id="PF14223">
    <property type="entry name" value="Retrotran_gag_2"/>
    <property type="match status" value="1"/>
</dbReference>